<evidence type="ECO:0000256" key="1">
    <source>
        <dbReference type="SAM" id="MobiDB-lite"/>
    </source>
</evidence>
<feature type="compositionally biased region" description="Polar residues" evidence="1">
    <location>
        <begin position="1"/>
        <end position="14"/>
    </location>
</feature>
<organism evidence="4 5">
    <name type="scientific">Galactobacter caseinivorans</name>
    <dbReference type="NCBI Taxonomy" id="2676123"/>
    <lineage>
        <taxon>Bacteria</taxon>
        <taxon>Bacillati</taxon>
        <taxon>Actinomycetota</taxon>
        <taxon>Actinomycetes</taxon>
        <taxon>Micrococcales</taxon>
        <taxon>Micrococcaceae</taxon>
        <taxon>Galactobacter</taxon>
    </lineage>
</organism>
<keyword evidence="5" id="KW-1185">Reference proteome</keyword>
<dbReference type="PANTHER" id="PTHR34351:SF1">
    <property type="entry name" value="SLR1927 PROTEIN"/>
    <property type="match status" value="1"/>
</dbReference>
<keyword evidence="2" id="KW-1133">Transmembrane helix</keyword>
<evidence type="ECO:0000313" key="5">
    <source>
        <dbReference type="Proteomes" id="UP000273119"/>
    </source>
</evidence>
<evidence type="ECO:0000259" key="3">
    <source>
        <dbReference type="Pfam" id="PF01882"/>
    </source>
</evidence>
<feature type="compositionally biased region" description="Polar residues" evidence="1">
    <location>
        <begin position="27"/>
        <end position="39"/>
    </location>
</feature>
<comment type="caution">
    <text evidence="4">The sequence shown here is derived from an EMBL/GenBank/DDBJ whole genome shotgun (WGS) entry which is preliminary data.</text>
</comment>
<dbReference type="EMBL" id="QQXL01000002">
    <property type="protein sequence ID" value="RKW70976.1"/>
    <property type="molecule type" value="Genomic_DNA"/>
</dbReference>
<reference evidence="4 5" key="1">
    <citation type="submission" date="2018-07" db="EMBL/GenBank/DDBJ databases">
        <title>Arthrobacter sp. nov., isolated from raw cow's milk with high bacterial count.</title>
        <authorList>
            <person name="Hahne J."/>
            <person name="Isele D."/>
            <person name="Lipski A."/>
        </authorList>
    </citation>
    <scope>NUCLEOTIDE SEQUENCE [LARGE SCALE GENOMIC DNA]</scope>
    <source>
        <strain evidence="4 5">JZ R-183</strain>
    </source>
</reference>
<keyword evidence="2" id="KW-0472">Membrane</keyword>
<feature type="transmembrane region" description="Helical" evidence="2">
    <location>
        <begin position="72"/>
        <end position="97"/>
    </location>
</feature>
<proteinExistence type="predicted"/>
<dbReference type="InterPro" id="IPR002881">
    <property type="entry name" value="DUF58"/>
</dbReference>
<evidence type="ECO:0000313" key="4">
    <source>
        <dbReference type="EMBL" id="RKW70976.1"/>
    </source>
</evidence>
<accession>A0A496PKF3</accession>
<dbReference type="Pfam" id="PF01882">
    <property type="entry name" value="DUF58"/>
    <property type="match status" value="1"/>
</dbReference>
<feature type="region of interest" description="Disordered" evidence="1">
    <location>
        <begin position="1"/>
        <end position="39"/>
    </location>
</feature>
<dbReference type="RefSeq" id="WP_121484312.1">
    <property type="nucleotide sequence ID" value="NZ_QQXL01000002.1"/>
</dbReference>
<feature type="domain" description="DUF58" evidence="3">
    <location>
        <begin position="262"/>
        <end position="341"/>
    </location>
</feature>
<evidence type="ECO:0000256" key="2">
    <source>
        <dbReference type="SAM" id="Phobius"/>
    </source>
</evidence>
<protein>
    <submittedName>
        <fullName evidence="4">DUF58 domain-containing protein</fullName>
    </submittedName>
</protein>
<sequence length="465" mass="50653">MSPKSTTEHTSPTRGHTRTRARLRGSAASSDTSYRTEYTTSVPLGTRTPRWIRRTQRAILTTRRALTRSWLAVLRATSPACWGLIAAAVLGIVLGAAFGWVEFMSLGVVAALTVALAALFLIGRPRYDVVLKVHTNRTTIGSPVRAEVQLRDRSRVRLWATRVEVGVGRTTVELPPPGRATAVREFSVPAEQRGVVRVGPVRTVRGDPIGLFRRSAEWSQTHEVYVHPSTVGLPPTSTGFVRDLEGNPTNDLTASDISFHALREYRAGDDPRHVYWKAVARTGQLMVRQFEETRRSHLVVAFGRDDSSWSNEQEFEMGISAAASLGLRAIRDGRDITVVTTPPEPELGADPPREPTLVPTVTPQRMLDGMSEIEWASGGMGVGELAALASATVPGISIVFLIVGSKPGMRELRSWSQRFPLGVQTMAVVCNPGQTPAMQDVSGLAVVRIGYLEDLRHALMKGGAS</sequence>
<keyword evidence="2" id="KW-0812">Transmembrane</keyword>
<dbReference type="AlphaFoldDB" id="A0A496PKF3"/>
<feature type="transmembrane region" description="Helical" evidence="2">
    <location>
        <begin position="103"/>
        <end position="122"/>
    </location>
</feature>
<name>A0A496PKF3_9MICC</name>
<gene>
    <name evidence="4" type="ORF">DWQ67_03990</name>
</gene>
<dbReference type="Proteomes" id="UP000273119">
    <property type="component" value="Unassembled WGS sequence"/>
</dbReference>
<dbReference type="PANTHER" id="PTHR34351">
    <property type="entry name" value="SLR1927 PROTEIN-RELATED"/>
    <property type="match status" value="1"/>
</dbReference>